<organism evidence="2 3">
    <name type="scientific">Arcobacter nitrofigilis (strain ATCC 33309 / DSM 7299 / CCUG 15893 / LMG 7604 / NCTC 12251 / CI)</name>
    <name type="common">Campylobacter nitrofigilis</name>
    <dbReference type="NCBI Taxonomy" id="572480"/>
    <lineage>
        <taxon>Bacteria</taxon>
        <taxon>Pseudomonadati</taxon>
        <taxon>Campylobacterota</taxon>
        <taxon>Epsilonproteobacteria</taxon>
        <taxon>Campylobacterales</taxon>
        <taxon>Arcobacteraceae</taxon>
        <taxon>Arcobacter</taxon>
    </lineage>
</organism>
<keyword evidence="3" id="KW-1185">Reference proteome</keyword>
<keyword evidence="1" id="KW-0472">Membrane</keyword>
<dbReference type="Proteomes" id="UP000000939">
    <property type="component" value="Chromosome"/>
</dbReference>
<name>D5UZI6_ARCNC</name>
<feature type="transmembrane region" description="Helical" evidence="1">
    <location>
        <begin position="6"/>
        <end position="21"/>
    </location>
</feature>
<reference evidence="2 3" key="1">
    <citation type="journal article" date="2010" name="Stand. Genomic Sci.">
        <title>Complete genome sequence of Arcobacter nitrofigilis type strain (CI).</title>
        <authorList>
            <person name="Pati A."/>
            <person name="Gronow S."/>
            <person name="Lapidus A."/>
            <person name="Copeland A."/>
            <person name="Glavina Del Rio T."/>
            <person name="Nolan M."/>
            <person name="Lucas S."/>
            <person name="Tice H."/>
            <person name="Cheng J.F."/>
            <person name="Han C."/>
            <person name="Chertkov O."/>
            <person name="Bruce D."/>
            <person name="Tapia R."/>
            <person name="Goodwin L."/>
            <person name="Pitluck S."/>
            <person name="Liolios K."/>
            <person name="Ivanova N."/>
            <person name="Mavromatis K."/>
            <person name="Chen A."/>
            <person name="Palaniappan K."/>
            <person name="Land M."/>
            <person name="Hauser L."/>
            <person name="Chang Y.J."/>
            <person name="Jeffries C.D."/>
            <person name="Detter J.C."/>
            <person name="Rohde M."/>
            <person name="Goker M."/>
            <person name="Bristow J."/>
            <person name="Eisen J.A."/>
            <person name="Markowitz V."/>
            <person name="Hugenholtz P."/>
            <person name="Klenk H.P."/>
            <person name="Kyrpides N.C."/>
        </authorList>
    </citation>
    <scope>NUCLEOTIDE SEQUENCE [LARGE SCALE GENOMIC DNA]</scope>
    <source>
        <strain evidence="3">ATCC 33309 / DSM 7299 / CCUG 15893 / LMG 7604 / NCTC 12251 / CI</strain>
    </source>
</reference>
<evidence type="ECO:0000313" key="3">
    <source>
        <dbReference type="Proteomes" id="UP000000939"/>
    </source>
</evidence>
<dbReference type="HOGENOM" id="CLU_3095000_0_0_7"/>
<keyword evidence="1" id="KW-1133">Transmembrane helix</keyword>
<dbReference type="Pfam" id="PF12669">
    <property type="entry name" value="FeoB_associated"/>
    <property type="match status" value="1"/>
</dbReference>
<keyword evidence="1" id="KW-0812">Transmembrane</keyword>
<dbReference type="STRING" id="572480.Arnit_0558"/>
<evidence type="ECO:0000313" key="2">
    <source>
        <dbReference type="EMBL" id="ADG92223.1"/>
    </source>
</evidence>
<dbReference type="EMBL" id="CP001999">
    <property type="protein sequence ID" value="ADG92223.1"/>
    <property type="molecule type" value="Genomic_DNA"/>
</dbReference>
<accession>D5UZI6</accession>
<protein>
    <recommendedName>
        <fullName evidence="4">FeoB-associated Cys-rich membrane protein</fullName>
    </recommendedName>
</protein>
<evidence type="ECO:0000256" key="1">
    <source>
        <dbReference type="SAM" id="Phobius"/>
    </source>
</evidence>
<dbReference type="AlphaFoldDB" id="D5UZI6"/>
<sequence>MNLYELLFTIIIFAFALFYIYKSLFKKKTCGGSCGCGSQNKPKEKKKYLSN</sequence>
<gene>
    <name evidence="2" type="ordered locus">Arnit_0558</name>
</gene>
<dbReference type="KEGG" id="ant:Arnit_0558"/>
<proteinExistence type="predicted"/>
<evidence type="ECO:0008006" key="4">
    <source>
        <dbReference type="Google" id="ProtNLM"/>
    </source>
</evidence>
<dbReference type="RefSeq" id="WP_013134368.1">
    <property type="nucleotide sequence ID" value="NC_014166.1"/>
</dbReference>